<keyword evidence="2" id="KW-1185">Reference proteome</keyword>
<dbReference type="Gene3D" id="3.30.530.20">
    <property type="match status" value="1"/>
</dbReference>
<evidence type="ECO:0008006" key="3">
    <source>
        <dbReference type="Google" id="ProtNLM"/>
    </source>
</evidence>
<organism evidence="1 2">
    <name type="scientific">Niabella ginsenosidivorans</name>
    <dbReference type="NCBI Taxonomy" id="1176587"/>
    <lineage>
        <taxon>Bacteria</taxon>
        <taxon>Pseudomonadati</taxon>
        <taxon>Bacteroidota</taxon>
        <taxon>Chitinophagia</taxon>
        <taxon>Chitinophagales</taxon>
        <taxon>Chitinophagaceae</taxon>
        <taxon>Niabella</taxon>
    </lineage>
</organism>
<dbReference type="InterPro" id="IPR023393">
    <property type="entry name" value="START-like_dom_sf"/>
</dbReference>
<gene>
    <name evidence="1" type="ORF">A8C56_18885</name>
</gene>
<dbReference type="EMBL" id="CP015772">
    <property type="protein sequence ID" value="ANH84059.1"/>
    <property type="molecule type" value="Genomic_DNA"/>
</dbReference>
<sequence length="166" mass="19218">MSGDEHSYTTSILVNKSPGEVFKAINDIKNWWSENIEGNTNKTGAELFYHYNDVHLMKLKIVELRPYDKIVWFVKDFFFNFTQDKAELEGTKIVFDIIRKGDQTQILFTHHGLVQECECYTVCKTAWDELIGESLYQLITTGKGNPISKQYEGFDAGFVEAWRSGR</sequence>
<accession>A0A1A9IAI5</accession>
<reference evidence="1 2" key="1">
    <citation type="submission" date="2016-05" db="EMBL/GenBank/DDBJ databases">
        <title>Niabella ginsenosidivorans BS26 whole genome sequencing.</title>
        <authorList>
            <person name="Im W.T."/>
            <person name="Siddiqi M.Z."/>
        </authorList>
    </citation>
    <scope>NUCLEOTIDE SEQUENCE [LARGE SCALE GENOMIC DNA]</scope>
    <source>
        <strain evidence="1 2">BS26</strain>
    </source>
</reference>
<evidence type="ECO:0000313" key="2">
    <source>
        <dbReference type="Proteomes" id="UP000077667"/>
    </source>
</evidence>
<proteinExistence type="predicted"/>
<dbReference type="SUPFAM" id="SSF55961">
    <property type="entry name" value="Bet v1-like"/>
    <property type="match status" value="1"/>
</dbReference>
<dbReference type="KEGG" id="nia:A8C56_18885"/>
<dbReference type="AlphaFoldDB" id="A0A1A9IAI5"/>
<evidence type="ECO:0000313" key="1">
    <source>
        <dbReference type="EMBL" id="ANH84059.1"/>
    </source>
</evidence>
<name>A0A1A9IAI5_9BACT</name>
<protein>
    <recommendedName>
        <fullName evidence="3">ATPase</fullName>
    </recommendedName>
</protein>
<dbReference type="STRING" id="1176587.A8C56_18885"/>
<dbReference type="Proteomes" id="UP000077667">
    <property type="component" value="Chromosome"/>
</dbReference>